<keyword evidence="3 4" id="KW-0732">Signal</keyword>
<sequence length="385" mass="40251">MKAIACHTRRISLGLIGSLVIATGLFACNKDQGSQSGSSSGASTASSASAAAKPAEGGALKIGLLLPETKTARYEAADKPFFVERLKQICPKCEVLYQNADQKADKQQAQAESMLTNGVKVLVIDPVDAKAAGAIVAKAKSANVPVLAYERLAGGPADYHVSFDNERVGRLQGESLLAALKKGGDPKRGKIVVINGSPTDPNAASFKKGMHSVLDGQVNIGQEYDTPDWSPDQAQKEMDQAITAIGKKNIIGVYCANDGTASGAIAAMKGAGFADLPPVTGQDAELAAIQRIVAGQQYMTVYKAIKKEAIVAAEMAYAMAEGKPYTEQKTVPINNGTKDIPSVLLDAEVVTKENVKDTVIKDNFYTAPQICTGTFAAACKTAGVL</sequence>
<accession>A0ABZ2KKI2</accession>
<evidence type="ECO:0000313" key="6">
    <source>
        <dbReference type="EMBL" id="WXA97479.1"/>
    </source>
</evidence>
<dbReference type="SUPFAM" id="SSF53822">
    <property type="entry name" value="Periplasmic binding protein-like I"/>
    <property type="match status" value="1"/>
</dbReference>
<dbReference type="Proteomes" id="UP001379533">
    <property type="component" value="Chromosome"/>
</dbReference>
<proteinExistence type="inferred from homology"/>
<dbReference type="InterPro" id="IPR028082">
    <property type="entry name" value="Peripla_BP_I"/>
</dbReference>
<feature type="chain" id="PRO_5045585381" evidence="4">
    <location>
        <begin position="28"/>
        <end position="385"/>
    </location>
</feature>
<dbReference type="CDD" id="cd19995">
    <property type="entry name" value="PBP1_ABC_xylose_binding-like"/>
    <property type="match status" value="1"/>
</dbReference>
<evidence type="ECO:0000256" key="3">
    <source>
        <dbReference type="ARBA" id="ARBA00022729"/>
    </source>
</evidence>
<dbReference type="RefSeq" id="WP_394848096.1">
    <property type="nucleotide sequence ID" value="NZ_CP089982.1"/>
</dbReference>
<name>A0ABZ2KKI2_9BACT</name>
<dbReference type="PANTHER" id="PTHR30036">
    <property type="entry name" value="D-XYLOSE-BINDING PERIPLASMIC PROTEIN"/>
    <property type="match status" value="1"/>
</dbReference>
<feature type="signal peptide" evidence="4">
    <location>
        <begin position="1"/>
        <end position="27"/>
    </location>
</feature>
<keyword evidence="7" id="KW-1185">Reference proteome</keyword>
<evidence type="ECO:0000256" key="1">
    <source>
        <dbReference type="ARBA" id="ARBA00004196"/>
    </source>
</evidence>
<organism evidence="6 7">
    <name type="scientific">Pendulispora brunnea</name>
    <dbReference type="NCBI Taxonomy" id="2905690"/>
    <lineage>
        <taxon>Bacteria</taxon>
        <taxon>Pseudomonadati</taxon>
        <taxon>Myxococcota</taxon>
        <taxon>Myxococcia</taxon>
        <taxon>Myxococcales</taxon>
        <taxon>Sorangiineae</taxon>
        <taxon>Pendulisporaceae</taxon>
        <taxon>Pendulispora</taxon>
    </lineage>
</organism>
<dbReference type="InterPro" id="IPR050555">
    <property type="entry name" value="Bact_Solute-Bind_Prot2"/>
</dbReference>
<evidence type="ECO:0000259" key="5">
    <source>
        <dbReference type="Pfam" id="PF13407"/>
    </source>
</evidence>
<gene>
    <name evidence="6" type="ORF">LZC95_11605</name>
</gene>
<dbReference type="Gene3D" id="3.40.50.2300">
    <property type="match status" value="2"/>
</dbReference>
<comment type="subcellular location">
    <subcellularLocation>
        <location evidence="1">Cell envelope</location>
    </subcellularLocation>
</comment>
<evidence type="ECO:0000313" key="7">
    <source>
        <dbReference type="Proteomes" id="UP001379533"/>
    </source>
</evidence>
<dbReference type="EMBL" id="CP089982">
    <property type="protein sequence ID" value="WXA97479.1"/>
    <property type="molecule type" value="Genomic_DNA"/>
</dbReference>
<protein>
    <submittedName>
        <fullName evidence="6">Sugar ABC transporter substrate-binding protein</fullName>
    </submittedName>
</protein>
<evidence type="ECO:0000256" key="2">
    <source>
        <dbReference type="ARBA" id="ARBA00007639"/>
    </source>
</evidence>
<dbReference type="InterPro" id="IPR025997">
    <property type="entry name" value="SBP_2_dom"/>
</dbReference>
<dbReference type="Pfam" id="PF13407">
    <property type="entry name" value="Peripla_BP_4"/>
    <property type="match status" value="1"/>
</dbReference>
<dbReference type="PROSITE" id="PS51257">
    <property type="entry name" value="PROKAR_LIPOPROTEIN"/>
    <property type="match status" value="1"/>
</dbReference>
<dbReference type="PANTHER" id="PTHR30036:SF1">
    <property type="entry name" value="D-XYLOSE-BINDING PERIPLASMIC PROTEIN"/>
    <property type="match status" value="1"/>
</dbReference>
<reference evidence="6 7" key="1">
    <citation type="submission" date="2021-12" db="EMBL/GenBank/DDBJ databases">
        <title>Discovery of the Pendulisporaceae a myxobacterial family with distinct sporulation behavior and unique specialized metabolism.</title>
        <authorList>
            <person name="Garcia R."/>
            <person name="Popoff A."/>
            <person name="Bader C.D."/>
            <person name="Loehr J."/>
            <person name="Walesch S."/>
            <person name="Walt C."/>
            <person name="Boldt J."/>
            <person name="Bunk B."/>
            <person name="Haeckl F.J.F.P.J."/>
            <person name="Gunesch A.P."/>
            <person name="Birkelbach J."/>
            <person name="Nuebel U."/>
            <person name="Pietschmann T."/>
            <person name="Bach T."/>
            <person name="Mueller R."/>
        </authorList>
    </citation>
    <scope>NUCLEOTIDE SEQUENCE [LARGE SCALE GENOMIC DNA]</scope>
    <source>
        <strain evidence="6 7">MSr12523</strain>
    </source>
</reference>
<comment type="similarity">
    <text evidence="2">Belongs to the bacterial solute-binding protein 2 family.</text>
</comment>
<evidence type="ECO:0000256" key="4">
    <source>
        <dbReference type="SAM" id="SignalP"/>
    </source>
</evidence>
<feature type="domain" description="Periplasmic binding protein" evidence="5">
    <location>
        <begin position="62"/>
        <end position="323"/>
    </location>
</feature>